<dbReference type="PaxDb" id="284590-Q6CQK9"/>
<dbReference type="InterPro" id="IPR016158">
    <property type="entry name" value="Cullin_homology"/>
</dbReference>
<dbReference type="STRING" id="284590.Q6CQK9"/>
<name>Q6CQK9_KLULA</name>
<organism evidence="3 4">
    <name type="scientific">Kluyveromyces lactis (strain ATCC 8585 / CBS 2359 / DSM 70799 / NBRC 1267 / NRRL Y-1140 / WM37)</name>
    <name type="common">Yeast</name>
    <name type="synonym">Candida sphaerica</name>
    <dbReference type="NCBI Taxonomy" id="284590"/>
    <lineage>
        <taxon>Eukaryota</taxon>
        <taxon>Fungi</taxon>
        <taxon>Dikarya</taxon>
        <taxon>Ascomycota</taxon>
        <taxon>Saccharomycotina</taxon>
        <taxon>Saccharomycetes</taxon>
        <taxon>Saccharomycetales</taxon>
        <taxon>Saccharomycetaceae</taxon>
        <taxon>Kluyveromyces</taxon>
    </lineage>
</organism>
<dbReference type="PROSITE" id="PS50069">
    <property type="entry name" value="CULLIN_2"/>
    <property type="match status" value="1"/>
</dbReference>
<dbReference type="SUPFAM" id="SSF75632">
    <property type="entry name" value="Cullin homology domain"/>
    <property type="match status" value="1"/>
</dbReference>
<dbReference type="GO" id="GO:0005680">
    <property type="term" value="C:anaphase-promoting complex"/>
    <property type="evidence" value="ECO:0007669"/>
    <property type="project" value="TreeGrafter"/>
</dbReference>
<dbReference type="EMBL" id="CR382124">
    <property type="protein sequence ID" value="CAH00876.1"/>
    <property type="molecule type" value="Genomic_DNA"/>
</dbReference>
<dbReference type="PANTHER" id="PTHR45957">
    <property type="entry name" value="ANAPHASE-PROMOTING COMPLEX SUBUNIT 2"/>
    <property type="match status" value="1"/>
</dbReference>
<keyword evidence="4" id="KW-1185">Reference proteome</keyword>
<evidence type="ECO:0000313" key="3">
    <source>
        <dbReference type="EMBL" id="CAH00876.1"/>
    </source>
</evidence>
<dbReference type="eggNOG" id="KOG2165">
    <property type="taxonomic scope" value="Eukaryota"/>
</dbReference>
<gene>
    <name evidence="3" type="ORF">KLLA0_D16324g</name>
</gene>
<dbReference type="GO" id="GO:0007091">
    <property type="term" value="P:metaphase/anaphase transition of mitotic cell cycle"/>
    <property type="evidence" value="ECO:0007669"/>
    <property type="project" value="TreeGrafter"/>
</dbReference>
<proteinExistence type="inferred from homology"/>
<comment type="similarity">
    <text evidence="1">Belongs to the cullin family.</text>
</comment>
<dbReference type="KEGG" id="kla:KLLA0_D16324g"/>
<reference evidence="3 4" key="1">
    <citation type="journal article" date="2004" name="Nature">
        <title>Genome evolution in yeasts.</title>
        <authorList>
            <consortium name="Genolevures"/>
            <person name="Dujon B."/>
            <person name="Sherman D."/>
            <person name="Fischer G."/>
            <person name="Durrens P."/>
            <person name="Casaregola S."/>
            <person name="Lafontaine I."/>
            <person name="de Montigny J."/>
            <person name="Marck C."/>
            <person name="Neuveglise C."/>
            <person name="Talla E."/>
            <person name="Goffard N."/>
            <person name="Frangeul L."/>
            <person name="Aigle M."/>
            <person name="Anthouard V."/>
            <person name="Babour A."/>
            <person name="Barbe V."/>
            <person name="Barnay S."/>
            <person name="Blanchin S."/>
            <person name="Beckerich J.M."/>
            <person name="Beyne E."/>
            <person name="Bleykasten C."/>
            <person name="Boisrame A."/>
            <person name="Boyer J."/>
            <person name="Cattolico L."/>
            <person name="Confanioleri F."/>
            <person name="de Daruvar A."/>
            <person name="Despons L."/>
            <person name="Fabre E."/>
            <person name="Fairhead C."/>
            <person name="Ferry-Dumazet H."/>
            <person name="Groppi A."/>
            <person name="Hantraye F."/>
            <person name="Hennequin C."/>
            <person name="Jauniaux N."/>
            <person name="Joyet P."/>
            <person name="Kachouri R."/>
            <person name="Kerrest A."/>
            <person name="Koszul R."/>
            <person name="Lemaire M."/>
            <person name="Lesur I."/>
            <person name="Ma L."/>
            <person name="Muller H."/>
            <person name="Nicaud J.M."/>
            <person name="Nikolski M."/>
            <person name="Oztas S."/>
            <person name="Ozier-Kalogeropoulos O."/>
            <person name="Pellenz S."/>
            <person name="Potier S."/>
            <person name="Richard G.F."/>
            <person name="Straub M.L."/>
            <person name="Suleau A."/>
            <person name="Swennene D."/>
            <person name="Tekaia F."/>
            <person name="Wesolowski-Louvel M."/>
            <person name="Westhof E."/>
            <person name="Wirth B."/>
            <person name="Zeniou-Meyer M."/>
            <person name="Zivanovic I."/>
            <person name="Bolotin-Fukuhara M."/>
            <person name="Thierry A."/>
            <person name="Bouchier C."/>
            <person name="Caudron B."/>
            <person name="Scarpelli C."/>
            <person name="Gaillardin C."/>
            <person name="Weissenbach J."/>
            <person name="Wincker P."/>
            <person name="Souciet J.L."/>
        </authorList>
    </citation>
    <scope>NUCLEOTIDE SEQUENCE [LARGE SCALE GENOMIC DNA]</scope>
    <source>
        <strain evidence="4">ATCC 8585 / CBS 2359 / DSM 70799 / NBRC 1267 / NRRL Y-1140 / WM37</strain>
    </source>
</reference>
<sequence>MTKTDDELKLLHEKILLNLASNLEEEVDMVLAWLNPTFQPQIPTLRIKQCLKVVLEQSDERTRFLIEQYYLTLIRTHFFLQFDDIVNWKDMIKLEKLYISKVEFMFGTSVYWIKEEMISFKRLLMKKNNEFRKQLHAKLESHILDNDLVRFDQMYQWLAPAFDGQEIEFNVRIINLKVDQMSQKLMKNKIDDRYLVMNTYNHFIKDFWSKFSKLLIIEDDHELTAIIYQSFEKNYIKYKCDEFYTDIVPKFPASRKCLLELRSILNKDIKTVGTKVLETLYHGFVSRFLTSSLLTCEILYYYIKTVKCLKIIDPMGICLRSLSKAVRVYLNPRPDIIKTLLLGIFPFQNNERFKIASSTDGSSVHLEKLEQFSREVGDFSMGPELPTALPWFNQPHLPRCTYDGDDQLLKQYLNWVPEPPRIKLDVEDFADNDGKYVPPVDLIHVLLDVLESKRTLVDDLLGVVSGKFIESEEYSLDPEWQRIMDIILNHLEGTRKGTVTSEEADLTHLNDVDIMLEDLRLSSQFRNQVAHKNNSHFENFPHIKILSKLYWRHYQNLNGRLVTTKYKWDSEMEPLIQKLTKVYERLNTGRTLKFDTGSSSRVSINIVTKSGERRFFKVTMEQYLVISHFQNETNGRNAPGMMADCNYVIPERRYTLKDLHKMTSMPRQKILDILSFWQQKEIVTKHSDDSYSVQEGI</sequence>
<accession>Q6CQK9</accession>
<evidence type="ECO:0000256" key="1">
    <source>
        <dbReference type="PROSITE-ProRule" id="PRU00330"/>
    </source>
</evidence>
<evidence type="ECO:0000313" key="4">
    <source>
        <dbReference type="Proteomes" id="UP000000598"/>
    </source>
</evidence>
<dbReference type="Gene3D" id="3.30.230.130">
    <property type="entry name" value="Cullin, Chain C, Domain 2"/>
    <property type="match status" value="1"/>
</dbReference>
<dbReference type="InterPro" id="IPR057975">
    <property type="entry name" value="TPR_ANAPC2"/>
</dbReference>
<feature type="domain" description="Cullin family profile" evidence="2">
    <location>
        <begin position="443"/>
        <end position="678"/>
    </location>
</feature>
<dbReference type="InterPro" id="IPR044554">
    <property type="entry name" value="ANAPC2"/>
</dbReference>
<dbReference type="PANTHER" id="PTHR45957:SF1">
    <property type="entry name" value="ANAPHASE-PROMOTING COMPLEX SUBUNIT 2"/>
    <property type="match status" value="1"/>
</dbReference>
<dbReference type="Pfam" id="PF25773">
    <property type="entry name" value="TPR_ANAPC2"/>
    <property type="match status" value="1"/>
</dbReference>
<dbReference type="FunCoup" id="Q6CQK9">
    <property type="interactions" value="709"/>
</dbReference>
<dbReference type="OMA" id="ERYYEFP"/>
<dbReference type="Proteomes" id="UP000000598">
    <property type="component" value="Chromosome D"/>
</dbReference>
<protein>
    <submittedName>
        <fullName evidence="3">KLLA0D16324p</fullName>
    </submittedName>
</protein>
<dbReference type="AlphaFoldDB" id="Q6CQK9"/>
<dbReference type="HOGENOM" id="CLU_357897_0_0_1"/>
<dbReference type="InParanoid" id="Q6CQK9"/>
<dbReference type="InterPro" id="IPR036317">
    <property type="entry name" value="Cullin_homology_sf"/>
</dbReference>
<dbReference type="GO" id="GO:0070979">
    <property type="term" value="P:protein K11-linked ubiquitination"/>
    <property type="evidence" value="ECO:0007669"/>
    <property type="project" value="TreeGrafter"/>
</dbReference>
<evidence type="ECO:0000259" key="2">
    <source>
        <dbReference type="PROSITE" id="PS50069"/>
    </source>
</evidence>